<protein>
    <submittedName>
        <fullName evidence="2">Uncharacterized protein</fullName>
    </submittedName>
</protein>
<name>A0A8J6EGK1_ELECQ</name>
<keyword evidence="1" id="KW-0732">Signal</keyword>
<accession>A0A8J6EGK1</accession>
<dbReference type="EMBL" id="WNTK01000706">
    <property type="protein sequence ID" value="KAG9468872.1"/>
    <property type="molecule type" value="Genomic_DNA"/>
</dbReference>
<keyword evidence="3" id="KW-1185">Reference proteome</keyword>
<feature type="chain" id="PRO_5035279011" evidence="1">
    <location>
        <begin position="29"/>
        <end position="111"/>
    </location>
</feature>
<reference evidence="2" key="1">
    <citation type="thesis" date="2020" institute="ProQuest LLC" country="789 East Eisenhower Parkway, Ann Arbor, MI, USA">
        <title>Comparative Genomics and Chromosome Evolution.</title>
        <authorList>
            <person name="Mudd A.B."/>
        </authorList>
    </citation>
    <scope>NUCLEOTIDE SEQUENCE</scope>
    <source>
        <strain evidence="2">HN-11 Male</strain>
        <tissue evidence="2">Kidney and liver</tissue>
    </source>
</reference>
<feature type="signal peptide" evidence="1">
    <location>
        <begin position="1"/>
        <end position="28"/>
    </location>
</feature>
<proteinExistence type="predicted"/>
<dbReference type="Proteomes" id="UP000770717">
    <property type="component" value="Unassembled WGS sequence"/>
</dbReference>
<gene>
    <name evidence="2" type="ORF">GDO78_021791</name>
</gene>
<dbReference type="AlphaFoldDB" id="A0A8J6EGK1"/>
<evidence type="ECO:0000313" key="2">
    <source>
        <dbReference type="EMBL" id="KAG9468872.1"/>
    </source>
</evidence>
<comment type="caution">
    <text evidence="2">The sequence shown here is derived from an EMBL/GenBank/DDBJ whole genome shotgun (WGS) entry which is preliminary data.</text>
</comment>
<organism evidence="2 3">
    <name type="scientific">Eleutherodactylus coqui</name>
    <name type="common">Puerto Rican coqui</name>
    <dbReference type="NCBI Taxonomy" id="57060"/>
    <lineage>
        <taxon>Eukaryota</taxon>
        <taxon>Metazoa</taxon>
        <taxon>Chordata</taxon>
        <taxon>Craniata</taxon>
        <taxon>Vertebrata</taxon>
        <taxon>Euteleostomi</taxon>
        <taxon>Amphibia</taxon>
        <taxon>Batrachia</taxon>
        <taxon>Anura</taxon>
        <taxon>Neobatrachia</taxon>
        <taxon>Hyloidea</taxon>
        <taxon>Eleutherodactylidae</taxon>
        <taxon>Eleutherodactylinae</taxon>
        <taxon>Eleutherodactylus</taxon>
        <taxon>Eleutherodactylus</taxon>
    </lineage>
</organism>
<evidence type="ECO:0000256" key="1">
    <source>
        <dbReference type="SAM" id="SignalP"/>
    </source>
</evidence>
<evidence type="ECO:0000313" key="3">
    <source>
        <dbReference type="Proteomes" id="UP000770717"/>
    </source>
</evidence>
<sequence>MALKAGTFLATLVQKGGLFCLYVTGVYSDVVHQGDCMALGSIKGTGALTQSHKQTIPPSSFSSFLVGCSAPFPSNPSTWGPVAPEYVPLSWGHISQEAVVYSIFAIGLCFT</sequence>